<evidence type="ECO:0000256" key="2">
    <source>
        <dbReference type="ARBA" id="ARBA00023295"/>
    </source>
</evidence>
<dbReference type="GO" id="GO:0005975">
    <property type="term" value="P:carbohydrate metabolic process"/>
    <property type="evidence" value="ECO:0007669"/>
    <property type="project" value="UniProtKB-ARBA"/>
</dbReference>
<dbReference type="RefSeq" id="WP_161703182.1">
    <property type="nucleotide sequence ID" value="NZ_JAAAHS010000322.1"/>
</dbReference>
<keyword evidence="1 3" id="KW-0378">Hydrolase</keyword>
<accession>A0A964UVT3</accession>
<dbReference type="Gene3D" id="3.20.20.80">
    <property type="entry name" value="Glycosidases"/>
    <property type="match status" value="1"/>
</dbReference>
<dbReference type="InterPro" id="IPR017853">
    <property type="entry name" value="GH"/>
</dbReference>
<feature type="active site" description="Proton donor" evidence="3">
    <location>
        <position position="259"/>
    </location>
</feature>
<dbReference type="SUPFAM" id="SSF51445">
    <property type="entry name" value="(Trans)glycosidases"/>
    <property type="match status" value="1"/>
</dbReference>
<comment type="similarity">
    <text evidence="3">Belongs to the glycosyl hydrolase 84 family.</text>
</comment>
<dbReference type="InterPro" id="IPR029018">
    <property type="entry name" value="Hex-like_dom2"/>
</dbReference>
<dbReference type="PANTHER" id="PTHR13170:SF16">
    <property type="entry name" value="PROTEIN O-GLCNACASE"/>
    <property type="match status" value="1"/>
</dbReference>
<gene>
    <name evidence="5" type="ORF">GUY60_29245</name>
</gene>
<evidence type="ECO:0000259" key="4">
    <source>
        <dbReference type="PROSITE" id="PS52009"/>
    </source>
</evidence>
<dbReference type="InterPro" id="IPR015882">
    <property type="entry name" value="HEX_bac_N"/>
</dbReference>
<dbReference type="SUPFAM" id="SSF55545">
    <property type="entry name" value="beta-N-acetylhexosaminidase-like domain"/>
    <property type="match status" value="1"/>
</dbReference>
<organism evidence="5 6">
    <name type="scientific">Streptomyces boluensis</name>
    <dbReference type="NCBI Taxonomy" id="1775135"/>
    <lineage>
        <taxon>Bacteria</taxon>
        <taxon>Bacillati</taxon>
        <taxon>Actinomycetota</taxon>
        <taxon>Actinomycetes</taxon>
        <taxon>Kitasatosporales</taxon>
        <taxon>Streptomycetaceae</taxon>
        <taxon>Streptomyces</taxon>
    </lineage>
</organism>
<name>A0A964UVT3_9ACTN</name>
<evidence type="ECO:0000256" key="3">
    <source>
        <dbReference type="PROSITE-ProRule" id="PRU01353"/>
    </source>
</evidence>
<dbReference type="PROSITE" id="PS52009">
    <property type="entry name" value="GH84"/>
    <property type="match status" value="1"/>
</dbReference>
<evidence type="ECO:0000313" key="5">
    <source>
        <dbReference type="EMBL" id="NBE55441.1"/>
    </source>
</evidence>
<dbReference type="Pfam" id="PF07555">
    <property type="entry name" value="NAGidase"/>
    <property type="match status" value="1"/>
</dbReference>
<dbReference type="Gene3D" id="1.20.58.460">
    <property type="entry name" value="Hyaluronidase post-catalytic domain-like"/>
    <property type="match status" value="1"/>
</dbReference>
<dbReference type="Pfam" id="PF02838">
    <property type="entry name" value="Glyco_hydro_20b"/>
    <property type="match status" value="1"/>
</dbReference>
<proteinExistence type="inferred from homology"/>
<feature type="domain" description="GH84" evidence="4">
    <location>
        <begin position="144"/>
        <end position="427"/>
    </location>
</feature>
<keyword evidence="2 3" id="KW-0326">Glycosidase</keyword>
<protein>
    <submittedName>
        <fullName evidence="5">Hyaluronidase</fullName>
    </submittedName>
</protein>
<keyword evidence="6" id="KW-1185">Reference proteome</keyword>
<dbReference type="AlphaFoldDB" id="A0A964UVT3"/>
<dbReference type="Proteomes" id="UP000598297">
    <property type="component" value="Unassembled WGS sequence"/>
</dbReference>
<evidence type="ECO:0000313" key="6">
    <source>
        <dbReference type="Proteomes" id="UP000598297"/>
    </source>
</evidence>
<sequence>PTPRTMSRAGDDIRVGGRAEVVVDAATDEAARKLLVDTLHAHGVKNVDVRQQATGEAPLTLLLGPAARADVAEALRDTAVPDHAEGYALRVSGGEDGTGTVALGGTDAAGQFYAVQTLRQLFTRTEDGPSRIAGASVSDRPAMPLRGSIEGFYGPPWTHEERLDQMEFLGDIRANTYVYAPKDDPYHREKWREPYPADKLAELASLVERASDHHVRFTFAVSPGTSICYSDPADTEALTAKLGAMYEAGVRSFSIPLDDISYTKWNCAGDEAEFGAPGRAAAAAAQVRLLNTVQREFIEAHPDANPLQMVPTEYGDLTDTAYKETLRSTLDPKVEVMWTGTDVVPPEITNEQAERAAELFGRKVFVWDNYPVNDFARTRGRLLLAPYDKREPGLSQHISGLVSNPMNQESASKPAMFTMLDFAWNDEAYDRDRSARQAALYLTGGDARTADAMQRFVDLNHLAPTFGDEPWQPQSPKLTAEVADFWKAYGAEPAAALREFRPVVREIAQAPATLRDGDTDRLFLADAERWLEATALWGRAMDHGLNTLAAIEAGDEAKAAAERQAMTDAAAEAAKITVDPEEHHQVGPVLLGDPVIEDFLTGVAERHAQSKEA</sequence>
<dbReference type="GO" id="GO:0015929">
    <property type="term" value="F:hexosaminidase activity"/>
    <property type="evidence" value="ECO:0007669"/>
    <property type="project" value="UniProtKB-ARBA"/>
</dbReference>
<dbReference type="Gene3D" id="3.30.379.10">
    <property type="entry name" value="Chitobiase/beta-hexosaminidase domain 2-like"/>
    <property type="match status" value="1"/>
</dbReference>
<dbReference type="GO" id="GO:1901135">
    <property type="term" value="P:carbohydrate derivative metabolic process"/>
    <property type="evidence" value="ECO:0007669"/>
    <property type="project" value="UniProtKB-ARBA"/>
</dbReference>
<dbReference type="PANTHER" id="PTHR13170">
    <property type="entry name" value="O-GLCNACASE"/>
    <property type="match status" value="1"/>
</dbReference>
<dbReference type="InterPro" id="IPR011496">
    <property type="entry name" value="O-GlcNAcase_cat"/>
</dbReference>
<dbReference type="OrthoDB" id="9760892at2"/>
<dbReference type="InterPro" id="IPR051822">
    <property type="entry name" value="Glycosyl_Hydrolase_84"/>
</dbReference>
<comment type="caution">
    <text evidence="5">The sequence shown here is derived from an EMBL/GenBank/DDBJ whole genome shotgun (WGS) entry which is preliminary data.</text>
</comment>
<dbReference type="EMBL" id="JAAAHS010000322">
    <property type="protein sequence ID" value="NBE55441.1"/>
    <property type="molecule type" value="Genomic_DNA"/>
</dbReference>
<feature type="non-terminal residue" evidence="5">
    <location>
        <position position="1"/>
    </location>
</feature>
<reference evidence="5" key="1">
    <citation type="submission" date="2020-01" db="EMBL/GenBank/DDBJ databases">
        <title>Whole-genome analyses of novel actinobacteria.</title>
        <authorList>
            <person name="Sahin N."/>
        </authorList>
    </citation>
    <scope>NUCLEOTIDE SEQUENCE</scope>
    <source>
        <strain evidence="5">YC537</strain>
    </source>
</reference>
<evidence type="ECO:0000256" key="1">
    <source>
        <dbReference type="ARBA" id="ARBA00022801"/>
    </source>
</evidence>